<dbReference type="EMBL" id="CP036425">
    <property type="protein sequence ID" value="QDU32178.1"/>
    <property type="molecule type" value="Genomic_DNA"/>
</dbReference>
<dbReference type="InterPro" id="IPR036291">
    <property type="entry name" value="NAD(P)-bd_dom_sf"/>
</dbReference>
<proteinExistence type="predicted"/>
<dbReference type="Gene3D" id="3.90.25.10">
    <property type="entry name" value="UDP-galactose 4-epimerase, domain 1"/>
    <property type="match status" value="1"/>
</dbReference>
<gene>
    <name evidence="3" type="primary">galE_1</name>
    <name evidence="3" type="ORF">KS4_02070</name>
</gene>
<dbReference type="PRINTS" id="PR01713">
    <property type="entry name" value="NUCEPIMERASE"/>
</dbReference>
<dbReference type="RefSeq" id="WP_145073315.1">
    <property type="nucleotide sequence ID" value="NZ_CP036425.1"/>
</dbReference>
<dbReference type="Gene3D" id="3.40.50.720">
    <property type="entry name" value="NAD(P)-binding Rossmann-like Domain"/>
    <property type="match status" value="1"/>
</dbReference>
<evidence type="ECO:0000256" key="1">
    <source>
        <dbReference type="ARBA" id="ARBA00023027"/>
    </source>
</evidence>
<sequence>MSSTFIVTGVAGLVGSHVAEQLLREGHTVVGIDNINDYYSVPQKLQNLEAVKQHVNFTFYDDDIREGEKMLSIFEKHQPDGVAHLAAMANVRYSIGRSQLYSDVNIMGSVNLLEAARVTHTNTFVFASTSSVYGHTKQLPFVETDTCNEPLSAYPASKKAIELMGYTYHNLHEMNFTALRFFSVYGKRARPDMMPFMVTDKLVRGETITLFNAGQMKRDWTYVGDIAAGVVAALKKPLGYEVINIGRGEPVLMADFVGMLEELTGKKAKLETPPAPASEPAITFANIGKARELLGYDPTTPVEIGLKHMWEWYRDMYID</sequence>
<organism evidence="3 4">
    <name type="scientific">Poriferisphaera corsica</name>
    <dbReference type="NCBI Taxonomy" id="2528020"/>
    <lineage>
        <taxon>Bacteria</taxon>
        <taxon>Pseudomonadati</taxon>
        <taxon>Planctomycetota</taxon>
        <taxon>Phycisphaerae</taxon>
        <taxon>Phycisphaerales</taxon>
        <taxon>Phycisphaeraceae</taxon>
        <taxon>Poriferisphaera</taxon>
    </lineage>
</organism>
<accession>A0A517YPP5</accession>
<reference evidence="3 4" key="1">
    <citation type="submission" date="2019-02" db="EMBL/GenBank/DDBJ databases">
        <title>Deep-cultivation of Planctomycetes and their phenomic and genomic characterization uncovers novel biology.</title>
        <authorList>
            <person name="Wiegand S."/>
            <person name="Jogler M."/>
            <person name="Boedeker C."/>
            <person name="Pinto D."/>
            <person name="Vollmers J."/>
            <person name="Rivas-Marin E."/>
            <person name="Kohn T."/>
            <person name="Peeters S.H."/>
            <person name="Heuer A."/>
            <person name="Rast P."/>
            <person name="Oberbeckmann S."/>
            <person name="Bunk B."/>
            <person name="Jeske O."/>
            <person name="Meyerdierks A."/>
            <person name="Storesund J.E."/>
            <person name="Kallscheuer N."/>
            <person name="Luecker S."/>
            <person name="Lage O.M."/>
            <person name="Pohl T."/>
            <person name="Merkel B.J."/>
            <person name="Hornburger P."/>
            <person name="Mueller R.-W."/>
            <person name="Bruemmer F."/>
            <person name="Labrenz M."/>
            <person name="Spormann A.M."/>
            <person name="Op den Camp H."/>
            <person name="Overmann J."/>
            <person name="Amann R."/>
            <person name="Jetten M.S.M."/>
            <person name="Mascher T."/>
            <person name="Medema M.H."/>
            <person name="Devos D.P."/>
            <person name="Kaster A.-K."/>
            <person name="Ovreas L."/>
            <person name="Rohde M."/>
            <person name="Galperin M.Y."/>
            <person name="Jogler C."/>
        </authorList>
    </citation>
    <scope>NUCLEOTIDE SEQUENCE [LARGE SCALE GENOMIC DNA]</scope>
    <source>
        <strain evidence="3 4">KS4</strain>
    </source>
</reference>
<dbReference type="SUPFAM" id="SSF51735">
    <property type="entry name" value="NAD(P)-binding Rossmann-fold domains"/>
    <property type="match status" value="1"/>
</dbReference>
<protein>
    <submittedName>
        <fullName evidence="3">UDP-glucose 4-epimerase</fullName>
        <ecNumber evidence="3">5.1.3.2</ecNumber>
    </submittedName>
</protein>
<dbReference type="InterPro" id="IPR016040">
    <property type="entry name" value="NAD(P)-bd_dom"/>
</dbReference>
<name>A0A517YPP5_9BACT</name>
<dbReference type="KEGG" id="pcor:KS4_02070"/>
<dbReference type="EC" id="5.1.3.2" evidence="3"/>
<evidence type="ECO:0000313" key="3">
    <source>
        <dbReference type="EMBL" id="QDU32178.1"/>
    </source>
</evidence>
<dbReference type="Pfam" id="PF16363">
    <property type="entry name" value="GDP_Man_Dehyd"/>
    <property type="match status" value="1"/>
</dbReference>
<keyword evidence="1" id="KW-0520">NAD</keyword>
<dbReference type="Proteomes" id="UP000317369">
    <property type="component" value="Chromosome"/>
</dbReference>
<keyword evidence="3" id="KW-0413">Isomerase</keyword>
<dbReference type="PANTHER" id="PTHR43574">
    <property type="entry name" value="EPIMERASE-RELATED"/>
    <property type="match status" value="1"/>
</dbReference>
<keyword evidence="4" id="KW-1185">Reference proteome</keyword>
<dbReference type="GO" id="GO:0003978">
    <property type="term" value="F:UDP-glucose 4-epimerase activity"/>
    <property type="evidence" value="ECO:0007669"/>
    <property type="project" value="UniProtKB-EC"/>
</dbReference>
<dbReference type="OrthoDB" id="258549at2"/>
<dbReference type="AlphaFoldDB" id="A0A517YPP5"/>
<feature type="domain" description="NAD(P)-binding" evidence="2">
    <location>
        <begin position="6"/>
        <end position="309"/>
    </location>
</feature>
<evidence type="ECO:0000259" key="2">
    <source>
        <dbReference type="Pfam" id="PF16363"/>
    </source>
</evidence>
<evidence type="ECO:0000313" key="4">
    <source>
        <dbReference type="Proteomes" id="UP000317369"/>
    </source>
</evidence>